<evidence type="ECO:0000313" key="2">
    <source>
        <dbReference type="Proteomes" id="UP000034982"/>
    </source>
</evidence>
<gene>
    <name evidence="1" type="ORF">T230_10650</name>
</gene>
<dbReference type="AlphaFoldDB" id="W2CHQ4"/>
<dbReference type="EMBL" id="AYYE01001136">
    <property type="protein sequence ID" value="ETK06759.1"/>
    <property type="molecule type" value="Genomic_DNA"/>
</dbReference>
<comment type="caution">
    <text evidence="1">The sequence shown here is derived from an EMBL/GenBank/DDBJ whole genome shotgun (WGS) entry which is preliminary data.</text>
</comment>
<dbReference type="Proteomes" id="UP000034982">
    <property type="component" value="Unassembled WGS sequence"/>
</dbReference>
<protein>
    <recommendedName>
        <fullName evidence="3">DUF2442 domain-containing protein</fullName>
    </recommendedName>
</protein>
<dbReference type="Gene3D" id="3.30.2020.40">
    <property type="entry name" value="Uncharacterised protein PF10387, DUF2442"/>
    <property type="match status" value="1"/>
</dbReference>
<evidence type="ECO:0008006" key="3">
    <source>
        <dbReference type="Google" id="ProtNLM"/>
    </source>
</evidence>
<evidence type="ECO:0000313" key="1">
    <source>
        <dbReference type="EMBL" id="ETK06759.1"/>
    </source>
</evidence>
<organism evidence="1 2">
    <name type="scientific">Tannerella sp. oral taxon BU063 isolate Cell 1/3</name>
    <dbReference type="NCBI Taxonomy" id="1411022"/>
    <lineage>
        <taxon>Bacteria</taxon>
        <taxon>Pseudomonadati</taxon>
        <taxon>Bacteroidota</taxon>
        <taxon>Bacteroidia</taxon>
        <taxon>Bacteroidales</taxon>
        <taxon>Tannerellaceae</taxon>
        <taxon>Tannerella</taxon>
    </lineage>
</organism>
<name>W2CHQ4_9BACT</name>
<reference evidence="1 2" key="1">
    <citation type="submission" date="2013-11" db="EMBL/GenBank/DDBJ databases">
        <title>Single cell genomics of uncultured Tannerella BU063 (oral taxon 286).</title>
        <authorList>
            <person name="Beall C.J."/>
            <person name="Campbell A.G."/>
            <person name="Griffen A.L."/>
            <person name="Podar M."/>
            <person name="Leys E.J."/>
        </authorList>
    </citation>
    <scope>NUCLEOTIDE SEQUENCE [LARGE SCALE GENOMIC DNA]</scope>
    <source>
        <strain evidence="1">Cell 1/3</strain>
    </source>
</reference>
<dbReference type="InterPro" id="IPR018841">
    <property type="entry name" value="DUF2442"/>
</dbReference>
<proteinExistence type="predicted"/>
<dbReference type="Pfam" id="PF10387">
    <property type="entry name" value="DUF2442"/>
    <property type="match status" value="1"/>
</dbReference>
<sequence>MNKPTVEVTGISRKGLLLMVRGKEYALPYSRFPWFEQARVSDVFDVEMRGRSRIRWEALDVDLSLSILENPDAYPLTAR</sequence>
<dbReference type="PATRIC" id="fig|1411022.3.peg.1238"/>
<accession>W2CHQ4</accession>